<name>A0A4R3M503_9HYPH</name>
<dbReference type="AlphaFoldDB" id="A0A4R3M503"/>
<keyword evidence="2" id="KW-1185">Reference proteome</keyword>
<gene>
    <name evidence="1" type="ORF">EDC64_101182</name>
</gene>
<comment type="caution">
    <text evidence="1">The sequence shown here is derived from an EMBL/GenBank/DDBJ whole genome shotgun (WGS) entry which is preliminary data.</text>
</comment>
<evidence type="ECO:0000313" key="1">
    <source>
        <dbReference type="EMBL" id="TCT07663.1"/>
    </source>
</evidence>
<accession>A0A4R3M503</accession>
<protein>
    <submittedName>
        <fullName evidence="1">Uncharacterized protein</fullName>
    </submittedName>
</protein>
<evidence type="ECO:0000313" key="2">
    <source>
        <dbReference type="Proteomes" id="UP000294664"/>
    </source>
</evidence>
<proteinExistence type="predicted"/>
<reference evidence="1 2" key="1">
    <citation type="submission" date="2019-03" db="EMBL/GenBank/DDBJ databases">
        <title>Genomic Encyclopedia of Type Strains, Phase IV (KMG-IV): sequencing the most valuable type-strain genomes for metagenomic binning, comparative biology and taxonomic classification.</title>
        <authorList>
            <person name="Goeker M."/>
        </authorList>
    </citation>
    <scope>NUCLEOTIDE SEQUENCE [LARGE SCALE GENOMIC DNA]</scope>
    <source>
        <strain evidence="1 2">DSM 9035</strain>
    </source>
</reference>
<dbReference type="Proteomes" id="UP000294664">
    <property type="component" value="Unassembled WGS sequence"/>
</dbReference>
<dbReference type="EMBL" id="SMAI01000001">
    <property type="protein sequence ID" value="TCT07663.1"/>
    <property type="molecule type" value="Genomic_DNA"/>
</dbReference>
<sequence length="113" mass="12566">MNDDTALVDRVVDASIDLERAIDRLKDTLRARKFRQAVEILEPARQAEMLDIMTEMTGALRSRTTEYETLLDKWDAHDAEMAARRKLAEVAAAAEVQAETTSEATTGIKSEAA</sequence>
<dbReference type="RefSeq" id="WP_132028704.1">
    <property type="nucleotide sequence ID" value="NZ_SMAI01000001.1"/>
</dbReference>
<organism evidence="1 2">
    <name type="scientific">Aquabacter spiritensis</name>
    <dbReference type="NCBI Taxonomy" id="933073"/>
    <lineage>
        <taxon>Bacteria</taxon>
        <taxon>Pseudomonadati</taxon>
        <taxon>Pseudomonadota</taxon>
        <taxon>Alphaproteobacteria</taxon>
        <taxon>Hyphomicrobiales</taxon>
        <taxon>Xanthobacteraceae</taxon>
        <taxon>Aquabacter</taxon>
    </lineage>
</organism>